<dbReference type="GO" id="GO:0016491">
    <property type="term" value="F:oxidoreductase activity"/>
    <property type="evidence" value="ECO:0007669"/>
    <property type="project" value="UniProtKB-KW"/>
</dbReference>
<keyword evidence="2" id="KW-0812">Transmembrane</keyword>
<organism evidence="4 5">
    <name type="scientific">Caldiarchaeum subterraneum</name>
    <dbReference type="NCBI Taxonomy" id="311458"/>
    <lineage>
        <taxon>Archaea</taxon>
        <taxon>Nitrososphaerota</taxon>
        <taxon>Candidatus Caldarchaeales</taxon>
        <taxon>Candidatus Caldarchaeaceae</taxon>
        <taxon>Candidatus Caldarchaeum</taxon>
    </lineage>
</organism>
<protein>
    <submittedName>
        <fullName evidence="4">FAD-binding oxidoreductase</fullName>
    </submittedName>
</protein>
<evidence type="ECO:0000259" key="3">
    <source>
        <dbReference type="Pfam" id="PF01266"/>
    </source>
</evidence>
<evidence type="ECO:0000256" key="2">
    <source>
        <dbReference type="SAM" id="Phobius"/>
    </source>
</evidence>
<evidence type="ECO:0000256" key="1">
    <source>
        <dbReference type="ARBA" id="ARBA00023002"/>
    </source>
</evidence>
<name>A0A832ZWI4_CALS0</name>
<dbReference type="SUPFAM" id="SSF51905">
    <property type="entry name" value="FAD/NAD(P)-binding domain"/>
    <property type="match status" value="1"/>
</dbReference>
<feature type="transmembrane region" description="Helical" evidence="2">
    <location>
        <begin position="12"/>
        <end position="30"/>
    </location>
</feature>
<comment type="caution">
    <text evidence="4">The sequence shown here is derived from an EMBL/GenBank/DDBJ whole genome shotgun (WGS) entry which is preliminary data.</text>
</comment>
<dbReference type="Proteomes" id="UP000608579">
    <property type="component" value="Unassembled WGS sequence"/>
</dbReference>
<dbReference type="PANTHER" id="PTHR13847:SF287">
    <property type="entry name" value="FAD-DEPENDENT OXIDOREDUCTASE DOMAIN-CONTAINING PROTEIN 1"/>
    <property type="match status" value="1"/>
</dbReference>
<dbReference type="InterPro" id="IPR006076">
    <property type="entry name" value="FAD-dep_OxRdtase"/>
</dbReference>
<feature type="domain" description="FAD dependent oxidoreductase" evidence="3">
    <location>
        <begin position="13"/>
        <end position="398"/>
    </location>
</feature>
<dbReference type="Pfam" id="PF01266">
    <property type="entry name" value="DAO"/>
    <property type="match status" value="1"/>
</dbReference>
<accession>A0A832ZWI4</accession>
<dbReference type="GO" id="GO:0005737">
    <property type="term" value="C:cytoplasm"/>
    <property type="evidence" value="ECO:0007669"/>
    <property type="project" value="TreeGrafter"/>
</dbReference>
<keyword evidence="2" id="KW-0472">Membrane</keyword>
<dbReference type="PANTHER" id="PTHR13847">
    <property type="entry name" value="SARCOSINE DEHYDROGENASE-RELATED"/>
    <property type="match status" value="1"/>
</dbReference>
<proteinExistence type="predicted"/>
<reference evidence="4" key="1">
    <citation type="journal article" date="2020" name="ISME J.">
        <title>Gammaproteobacteria mediating utilization of methyl-, sulfur- and petroleum organic compounds in deep ocean hydrothermal plumes.</title>
        <authorList>
            <person name="Zhou Z."/>
            <person name="Liu Y."/>
            <person name="Pan J."/>
            <person name="Cron B.R."/>
            <person name="Toner B.M."/>
            <person name="Anantharaman K."/>
            <person name="Breier J.A."/>
            <person name="Dick G.J."/>
            <person name="Li M."/>
        </authorList>
    </citation>
    <scope>NUCLEOTIDE SEQUENCE</scope>
    <source>
        <strain evidence="4">SZUA-1515</strain>
    </source>
</reference>
<dbReference type="InterPro" id="IPR036188">
    <property type="entry name" value="FAD/NAD-bd_sf"/>
</dbReference>
<dbReference type="Gene3D" id="3.50.50.60">
    <property type="entry name" value="FAD/NAD(P)-binding domain"/>
    <property type="match status" value="1"/>
</dbReference>
<keyword evidence="2" id="KW-1133">Transmembrane helix</keyword>
<keyword evidence="1" id="KW-0560">Oxidoreductase</keyword>
<gene>
    <name evidence="4" type="ORF">EYH45_03610</name>
</gene>
<evidence type="ECO:0000313" key="5">
    <source>
        <dbReference type="Proteomes" id="UP000608579"/>
    </source>
</evidence>
<dbReference type="AlphaFoldDB" id="A0A832ZWI4"/>
<sequence length="433" mass="48753">MRQTFRNVVRGYDYLVIGAGILGLTTAYYIKKLNPSADVCIVDMLADAGQGNTARSVGGFRRGIFTSYVNRVLVETSIDYYMDVEKSGEYSFGMRFIGYLILLTESRLREIGSYVESFVKQGKVKLLGKEELEKRLGMKTGFSGDEEAEMLEMEDIKYGMFAPECGQMDVEKLIAYYKNLCIDSGIEIIFNKRVDRLVLSPKTPLGIPDEPRVWQSKKISGVETDGEVITAENLVVAAGVWTPELLDPLGVDCLVKPKKRQLAVVRTSTSELRDLLTRGGLNNENTLPMIFFPKGLYLVPRREESCFWIGLTDDIGRRFGIDMEPEERFYYDHAHPMLAKYFREFANARPENMWAGCYAMNMLDGNPVIFRFLNCTVVTGASGSGAMKADAIGRIAASTTLGKRTAILYNMIPFDVSLLDIQNRRVDKEYLIL</sequence>
<dbReference type="Gene3D" id="3.30.9.10">
    <property type="entry name" value="D-Amino Acid Oxidase, subunit A, domain 2"/>
    <property type="match status" value="1"/>
</dbReference>
<evidence type="ECO:0000313" key="4">
    <source>
        <dbReference type="EMBL" id="HIQ29632.1"/>
    </source>
</evidence>
<dbReference type="EMBL" id="DQVM01000069">
    <property type="protein sequence ID" value="HIQ29632.1"/>
    <property type="molecule type" value="Genomic_DNA"/>
</dbReference>